<evidence type="ECO:0000256" key="5">
    <source>
        <dbReference type="SAM" id="MobiDB-lite"/>
    </source>
</evidence>
<evidence type="ECO:0000313" key="7">
    <source>
        <dbReference type="EMBL" id="PKI84220.1"/>
    </source>
</evidence>
<dbReference type="SMART" id="SM00028">
    <property type="entry name" value="TPR"/>
    <property type="match status" value="3"/>
</dbReference>
<dbReference type="OrthoDB" id="1724687at2759"/>
<dbReference type="InterPro" id="IPR011990">
    <property type="entry name" value="TPR-like_helical_dom_sf"/>
</dbReference>
<proteinExistence type="inferred from homology"/>
<evidence type="ECO:0000256" key="3">
    <source>
        <dbReference type="ARBA" id="ARBA00023602"/>
    </source>
</evidence>
<dbReference type="GO" id="GO:0006457">
    <property type="term" value="P:protein folding"/>
    <property type="evidence" value="ECO:0007669"/>
    <property type="project" value="TreeGrafter"/>
</dbReference>
<name>A0A2N1JCD1_9BASI</name>
<keyword evidence="1" id="KW-0677">Repeat</keyword>
<evidence type="ECO:0000256" key="2">
    <source>
        <dbReference type="ARBA" id="ARBA00022803"/>
    </source>
</evidence>
<dbReference type="CDD" id="cd21377">
    <property type="entry name" value="CTWD_Cns1-like"/>
    <property type="match status" value="1"/>
</dbReference>
<dbReference type="GO" id="GO:0005829">
    <property type="term" value="C:cytosol"/>
    <property type="evidence" value="ECO:0007669"/>
    <property type="project" value="TreeGrafter"/>
</dbReference>
<keyword evidence="2 4" id="KW-0802">TPR repeat</keyword>
<evidence type="ECO:0000259" key="6">
    <source>
        <dbReference type="Pfam" id="PF18972"/>
    </source>
</evidence>
<dbReference type="GO" id="GO:0051879">
    <property type="term" value="F:Hsp90 protein binding"/>
    <property type="evidence" value="ECO:0007669"/>
    <property type="project" value="InterPro"/>
</dbReference>
<keyword evidence="8" id="KW-1185">Reference proteome</keyword>
<evidence type="ECO:0000256" key="1">
    <source>
        <dbReference type="ARBA" id="ARBA00022737"/>
    </source>
</evidence>
<dbReference type="Proteomes" id="UP000232875">
    <property type="component" value="Unassembled WGS sequence"/>
</dbReference>
<accession>A0A2N1JCD1</accession>
<dbReference type="GO" id="GO:0005634">
    <property type="term" value="C:nucleus"/>
    <property type="evidence" value="ECO:0007669"/>
    <property type="project" value="TreeGrafter"/>
</dbReference>
<dbReference type="InterPro" id="IPR044059">
    <property type="entry name" value="Csn1/TTC4_wheel"/>
</dbReference>
<dbReference type="STRING" id="2020962.A0A2N1JCD1"/>
<dbReference type="GO" id="GO:0030544">
    <property type="term" value="F:Hsp70 protein binding"/>
    <property type="evidence" value="ECO:0007669"/>
    <property type="project" value="TreeGrafter"/>
</dbReference>
<feature type="region of interest" description="Disordered" evidence="5">
    <location>
        <begin position="1"/>
        <end position="24"/>
    </location>
</feature>
<dbReference type="PANTHER" id="PTHR46035:SF1">
    <property type="entry name" value="TETRATRICOPEPTIDE REPEAT PROTEIN 4"/>
    <property type="match status" value="1"/>
</dbReference>
<evidence type="ECO:0000256" key="4">
    <source>
        <dbReference type="PROSITE-ProRule" id="PRU00339"/>
    </source>
</evidence>
<feature type="repeat" description="TPR" evidence="4">
    <location>
        <begin position="66"/>
        <end position="99"/>
    </location>
</feature>
<dbReference type="PROSITE" id="PS50005">
    <property type="entry name" value="TPR"/>
    <property type="match status" value="1"/>
</dbReference>
<dbReference type="InterPro" id="IPR019734">
    <property type="entry name" value="TPR_rpt"/>
</dbReference>
<evidence type="ECO:0000313" key="8">
    <source>
        <dbReference type="Proteomes" id="UP000232875"/>
    </source>
</evidence>
<dbReference type="EMBL" id="KZ454989">
    <property type="protein sequence ID" value="PKI84220.1"/>
    <property type="molecule type" value="Genomic_DNA"/>
</dbReference>
<dbReference type="SUPFAM" id="SSF48452">
    <property type="entry name" value="TPR-like"/>
    <property type="match status" value="1"/>
</dbReference>
<organism evidence="7 8">
    <name type="scientific">Malassezia vespertilionis</name>
    <dbReference type="NCBI Taxonomy" id="2020962"/>
    <lineage>
        <taxon>Eukaryota</taxon>
        <taxon>Fungi</taxon>
        <taxon>Dikarya</taxon>
        <taxon>Basidiomycota</taxon>
        <taxon>Ustilaginomycotina</taxon>
        <taxon>Malasseziomycetes</taxon>
        <taxon>Malasseziales</taxon>
        <taxon>Malasseziaceae</taxon>
        <taxon>Malassezia</taxon>
    </lineage>
</organism>
<gene>
    <name evidence="7" type="ORF">MVES_001544</name>
</gene>
<dbReference type="Gene3D" id="1.25.40.10">
    <property type="entry name" value="Tetratricopeptide repeat domain"/>
    <property type="match status" value="1"/>
</dbReference>
<dbReference type="AlphaFoldDB" id="A0A2N1JCD1"/>
<sequence>MSNKAPQGAQPDPGPAPKQTKSVDEQLASFDHVPLFMRDLPKESDDNLMIDALQALAFEGHPDDAAESFKKQGNEYFTAKRYSEALGFYRQALDAKPGSKTLLETIYLNSAACNLALRNYGRALYDSRDAIATNPSSIKALYRATKAFLALDRIKDAQDAVKLALERDPENAELAKLEKDVIERSTLLEQRETEAKERARRKHLDEEALRVGFLARGLWVENTPGADSPNVPHFDPDYISPNASSSIPLLGGKEVWRAPDPIRTPIIFPLVLAYPQHNTSDFIPEYQEDTPIGMHLNIMFPPESRGSLAWDPKGEYVAKDLSVIATTHKRRLLRVGHKLSLREAMDQAAKDTPSGNSEHRDGMLLLNGTVTLFVFPKGHETERRWVQEFKQGHVALGP</sequence>
<feature type="compositionally biased region" description="Low complexity" evidence="5">
    <location>
        <begin position="1"/>
        <end position="11"/>
    </location>
</feature>
<feature type="domain" description="Cns1/TTC4 wheel" evidence="6">
    <location>
        <begin position="260"/>
        <end position="389"/>
    </location>
</feature>
<comment type="similarity">
    <text evidence="3">Belongs to the TTC4 family.</text>
</comment>
<dbReference type="Pfam" id="PF18972">
    <property type="entry name" value="Wheel"/>
    <property type="match status" value="1"/>
</dbReference>
<reference evidence="7 8" key="1">
    <citation type="submission" date="2017-10" db="EMBL/GenBank/DDBJ databases">
        <title>A novel species of cold-tolerant Malassezia isolated from bats.</title>
        <authorList>
            <person name="Lorch J.M."/>
            <person name="Palmer J.M."/>
            <person name="Vanderwolf K.J."/>
            <person name="Schmidt K.Z."/>
            <person name="Verant M.L."/>
            <person name="Weller T.J."/>
            <person name="Blehert D.S."/>
        </authorList>
    </citation>
    <scope>NUCLEOTIDE SEQUENCE [LARGE SCALE GENOMIC DNA]</scope>
    <source>
        <strain evidence="7 8">NWHC:44797-103</strain>
    </source>
</reference>
<protein>
    <recommendedName>
        <fullName evidence="6">Cns1/TTC4 wheel domain-containing protein</fullName>
    </recommendedName>
</protein>
<dbReference type="PANTHER" id="PTHR46035">
    <property type="entry name" value="TETRATRICOPEPTIDE REPEAT PROTEIN 4"/>
    <property type="match status" value="1"/>
</dbReference>